<comment type="subcellular location">
    <subcellularLocation>
        <location evidence="1 11">Nucleus</location>
    </subcellularLocation>
</comment>
<feature type="compositionally biased region" description="Pro residues" evidence="12">
    <location>
        <begin position="24"/>
        <end position="35"/>
    </location>
</feature>
<dbReference type="AlphaFoldDB" id="A0A914I0S6"/>
<protein>
    <submittedName>
        <fullName evidence="16">Uncharacterized protein</fullName>
    </submittedName>
</protein>
<dbReference type="InterPro" id="IPR001723">
    <property type="entry name" value="Nuclear_hrmn_rcpt"/>
</dbReference>
<dbReference type="PROSITE" id="PS51843">
    <property type="entry name" value="NR_LBD"/>
    <property type="match status" value="1"/>
</dbReference>
<keyword evidence="10 11" id="KW-0539">Nucleus</keyword>
<dbReference type="InterPro" id="IPR013088">
    <property type="entry name" value="Znf_NHR/GATA"/>
</dbReference>
<keyword evidence="6 11" id="KW-0805">Transcription regulation</keyword>
<dbReference type="CDD" id="cd06970">
    <property type="entry name" value="NR_DBD_PNR"/>
    <property type="match status" value="1"/>
</dbReference>
<keyword evidence="5 11" id="KW-0862">Zinc</keyword>
<dbReference type="SMART" id="SM00430">
    <property type="entry name" value="HOLI"/>
    <property type="match status" value="1"/>
</dbReference>
<dbReference type="Gene3D" id="3.30.50.10">
    <property type="entry name" value="Erythroid Transcription Factor GATA-1, subunit A"/>
    <property type="match status" value="1"/>
</dbReference>
<evidence type="ECO:0000313" key="16">
    <source>
        <dbReference type="WBParaSite" id="Gr19_v10_g5833.t1"/>
    </source>
</evidence>
<dbReference type="SUPFAM" id="SSF48508">
    <property type="entry name" value="Nuclear receptor ligand-binding domain"/>
    <property type="match status" value="1"/>
</dbReference>
<feature type="region of interest" description="Disordered" evidence="12">
    <location>
        <begin position="1"/>
        <end position="35"/>
    </location>
</feature>
<dbReference type="WBParaSite" id="Gr19_v10_g5833.t1">
    <property type="protein sequence ID" value="Gr19_v10_g5833.t1"/>
    <property type="gene ID" value="Gr19_v10_g5833"/>
</dbReference>
<keyword evidence="4 11" id="KW-0863">Zinc-finger</keyword>
<keyword evidence="8 11" id="KW-0804">Transcription</keyword>
<dbReference type="InterPro" id="IPR035500">
    <property type="entry name" value="NHR-like_dom_sf"/>
</dbReference>
<feature type="compositionally biased region" description="Basic residues" evidence="12">
    <location>
        <begin position="125"/>
        <end position="150"/>
    </location>
</feature>
<keyword evidence="15" id="KW-1185">Reference proteome</keyword>
<organism evidence="15 16">
    <name type="scientific">Globodera rostochiensis</name>
    <name type="common">Golden nematode worm</name>
    <name type="synonym">Heterodera rostochiensis</name>
    <dbReference type="NCBI Taxonomy" id="31243"/>
    <lineage>
        <taxon>Eukaryota</taxon>
        <taxon>Metazoa</taxon>
        <taxon>Ecdysozoa</taxon>
        <taxon>Nematoda</taxon>
        <taxon>Chromadorea</taxon>
        <taxon>Rhabditida</taxon>
        <taxon>Tylenchina</taxon>
        <taxon>Tylenchomorpha</taxon>
        <taxon>Tylenchoidea</taxon>
        <taxon>Heteroderidae</taxon>
        <taxon>Heteroderinae</taxon>
        <taxon>Globodera</taxon>
    </lineage>
</organism>
<dbReference type="PRINTS" id="PR00047">
    <property type="entry name" value="STROIDFINGER"/>
</dbReference>
<feature type="region of interest" description="Disordered" evidence="12">
    <location>
        <begin position="395"/>
        <end position="416"/>
    </location>
</feature>
<dbReference type="FunFam" id="3.30.50.10:FF:000028">
    <property type="entry name" value="Nuclear receptor subfamily 2, group E, member 3"/>
    <property type="match status" value="1"/>
</dbReference>
<feature type="domain" description="Nuclear receptor" evidence="13">
    <location>
        <begin position="421"/>
        <end position="497"/>
    </location>
</feature>
<evidence type="ECO:0000256" key="8">
    <source>
        <dbReference type="ARBA" id="ARBA00023163"/>
    </source>
</evidence>
<feature type="region of interest" description="Disordered" evidence="12">
    <location>
        <begin position="266"/>
        <end position="286"/>
    </location>
</feature>
<dbReference type="PROSITE" id="PS51030">
    <property type="entry name" value="NUCLEAR_REC_DBD_2"/>
    <property type="match status" value="1"/>
</dbReference>
<evidence type="ECO:0000256" key="7">
    <source>
        <dbReference type="ARBA" id="ARBA00023125"/>
    </source>
</evidence>
<dbReference type="GO" id="GO:0043565">
    <property type="term" value="F:sequence-specific DNA binding"/>
    <property type="evidence" value="ECO:0007669"/>
    <property type="project" value="InterPro"/>
</dbReference>
<dbReference type="GO" id="GO:0008270">
    <property type="term" value="F:zinc ion binding"/>
    <property type="evidence" value="ECO:0007669"/>
    <property type="project" value="UniProtKB-KW"/>
</dbReference>
<dbReference type="InterPro" id="IPR001628">
    <property type="entry name" value="Znf_hrmn_rcpt"/>
</dbReference>
<dbReference type="Gene3D" id="1.10.565.10">
    <property type="entry name" value="Retinoid X Receptor"/>
    <property type="match status" value="1"/>
</dbReference>
<evidence type="ECO:0000259" key="14">
    <source>
        <dbReference type="PROSITE" id="PS51843"/>
    </source>
</evidence>
<dbReference type="Pfam" id="PF00104">
    <property type="entry name" value="Hormone_recep"/>
    <property type="match status" value="1"/>
</dbReference>
<feature type="domain" description="NR LBD" evidence="14">
    <location>
        <begin position="548"/>
        <end position="765"/>
    </location>
</feature>
<proteinExistence type="inferred from homology"/>
<evidence type="ECO:0000256" key="6">
    <source>
        <dbReference type="ARBA" id="ARBA00023015"/>
    </source>
</evidence>
<dbReference type="PROSITE" id="PS00031">
    <property type="entry name" value="NUCLEAR_REC_DBD_1"/>
    <property type="match status" value="1"/>
</dbReference>
<feature type="compositionally biased region" description="Gly residues" evidence="12">
    <location>
        <begin position="8"/>
        <end position="21"/>
    </location>
</feature>
<name>A0A914I0S6_GLORO</name>
<keyword evidence="3 11" id="KW-0479">Metal-binding</keyword>
<evidence type="ECO:0000256" key="1">
    <source>
        <dbReference type="ARBA" id="ARBA00004123"/>
    </source>
</evidence>
<evidence type="ECO:0000256" key="4">
    <source>
        <dbReference type="ARBA" id="ARBA00022771"/>
    </source>
</evidence>
<dbReference type="GO" id="GO:0005634">
    <property type="term" value="C:nucleus"/>
    <property type="evidence" value="ECO:0007669"/>
    <property type="project" value="UniProtKB-SubCell"/>
</dbReference>
<evidence type="ECO:0000256" key="2">
    <source>
        <dbReference type="ARBA" id="ARBA00005993"/>
    </source>
</evidence>
<accession>A0A914I0S6</accession>
<dbReference type="PANTHER" id="PTHR24083">
    <property type="entry name" value="NUCLEAR HORMONE RECEPTOR"/>
    <property type="match status" value="1"/>
</dbReference>
<dbReference type="InterPro" id="IPR000536">
    <property type="entry name" value="Nucl_hrmn_rcpt_lig-bd"/>
</dbReference>
<dbReference type="Pfam" id="PF00105">
    <property type="entry name" value="zf-C4"/>
    <property type="match status" value="1"/>
</dbReference>
<dbReference type="Proteomes" id="UP000887572">
    <property type="component" value="Unplaced"/>
</dbReference>
<sequence length="770" mass="85460">MPKIGLGTENGGWVGGGGGGALIPPRPPSGHPPPPAMALIHDTDKCKQQQQQKQRREEELFRLLTVTSAAAAAVAGNFDGQEEVLGLSQHKQPKQPQTPSKGKLISALIANTRRCRPQTNEQMMPKKRNREKKPIPSKKKRKGRKRRRRTVKDNWRREEKEEEEEKKEKEEEEEEEEEEKKEKEEEEKEEEKDKEKKKEKEEEKEEEEKEEEKDKEKEEEKEEEEEERRRSKRLISSTSSVFTTPIPPGSSCRCRATNSLMLEQFKTSDGRRGGGEGTTCNSTTPPPAAPMCSLAAAMNAAMSAAAYAAGQQNGGGPTASTSPNQSNNHSHRPFQTNFFSNNGGTFADEFDDERVKILSDQNAAGIIVSVNSPIVQRSGSESVLTSPIGEENCGDAKGLSVSPRQQQNGSGGSAKNGTGGALTCAVCGDVSSGRHYGILACNGCSGFFKRSVRRRLIYRCQAGTGTCLVDKTHRNQCQACRLKKCLRMGMNKDAVQNERQPRNTATIQPIAELDGLYASHANLFRDCSTVFSSVDFMGRIPPKGTSLFTDKLEFRIAKQKNQQTDVLADNGKSNCITAEQRKDFTEMCARIMKVTVNRVRTVPSFGSVSIADQMMLLEHGLAELFVLTAFEWSMCAEECVIGVSPANLIISADLLRSITSLYDQFKRLEMNHTEIGCLKAVILFKPEAAALENATMIEQFQDQAQIMLQQHSMRLFPSFTRFGRILLFLPSLRAIVNCHRIESVFILPAFEDKTIGEVLSELLADGEDNQ</sequence>
<dbReference type="SMART" id="SM00399">
    <property type="entry name" value="ZnF_C4"/>
    <property type="match status" value="1"/>
</dbReference>
<keyword evidence="7 11" id="KW-0238">DNA-binding</keyword>
<evidence type="ECO:0000256" key="12">
    <source>
        <dbReference type="SAM" id="MobiDB-lite"/>
    </source>
</evidence>
<evidence type="ECO:0000256" key="5">
    <source>
        <dbReference type="ARBA" id="ARBA00022833"/>
    </source>
</evidence>
<evidence type="ECO:0000256" key="11">
    <source>
        <dbReference type="RuleBase" id="RU004334"/>
    </source>
</evidence>
<feature type="compositionally biased region" description="Basic and acidic residues" evidence="12">
    <location>
        <begin position="191"/>
        <end position="201"/>
    </location>
</feature>
<evidence type="ECO:0000256" key="9">
    <source>
        <dbReference type="ARBA" id="ARBA00023170"/>
    </source>
</evidence>
<feature type="compositionally biased region" description="Acidic residues" evidence="12">
    <location>
        <begin position="202"/>
        <end position="211"/>
    </location>
</feature>
<feature type="compositionally biased region" description="Polar residues" evidence="12">
    <location>
        <begin position="234"/>
        <end position="243"/>
    </location>
</feature>
<dbReference type="InterPro" id="IPR050274">
    <property type="entry name" value="Nuclear_hormone_rcpt_NR2"/>
</dbReference>
<dbReference type="GO" id="GO:0003700">
    <property type="term" value="F:DNA-binding transcription factor activity"/>
    <property type="evidence" value="ECO:0007669"/>
    <property type="project" value="InterPro"/>
</dbReference>
<keyword evidence="9 11" id="KW-0675">Receptor</keyword>
<evidence type="ECO:0000256" key="3">
    <source>
        <dbReference type="ARBA" id="ARBA00022723"/>
    </source>
</evidence>
<feature type="compositionally biased region" description="Polar residues" evidence="12">
    <location>
        <begin position="318"/>
        <end position="340"/>
    </location>
</feature>
<feature type="region of interest" description="Disordered" evidence="12">
    <location>
        <begin position="85"/>
        <end position="253"/>
    </location>
</feature>
<feature type="compositionally biased region" description="Acidic residues" evidence="12">
    <location>
        <begin position="160"/>
        <end position="190"/>
    </location>
</feature>
<evidence type="ECO:0000256" key="10">
    <source>
        <dbReference type="ARBA" id="ARBA00023242"/>
    </source>
</evidence>
<feature type="region of interest" description="Disordered" evidence="12">
    <location>
        <begin position="310"/>
        <end position="340"/>
    </location>
</feature>
<comment type="similarity">
    <text evidence="2 11">Belongs to the nuclear hormone receptor family.</text>
</comment>
<evidence type="ECO:0000313" key="15">
    <source>
        <dbReference type="Proteomes" id="UP000887572"/>
    </source>
</evidence>
<reference evidence="16" key="1">
    <citation type="submission" date="2022-11" db="UniProtKB">
        <authorList>
            <consortium name="WormBaseParasite"/>
        </authorList>
    </citation>
    <scope>IDENTIFICATION</scope>
</reference>
<dbReference type="GO" id="GO:0045944">
    <property type="term" value="P:positive regulation of transcription by RNA polymerase II"/>
    <property type="evidence" value="ECO:0007669"/>
    <property type="project" value="UniProtKB-ARBA"/>
</dbReference>
<dbReference type="PRINTS" id="PR00398">
    <property type="entry name" value="STRDHORMONER"/>
</dbReference>
<dbReference type="SUPFAM" id="SSF57716">
    <property type="entry name" value="Glucocorticoid receptor-like (DNA-binding domain)"/>
    <property type="match status" value="1"/>
</dbReference>
<evidence type="ECO:0000259" key="13">
    <source>
        <dbReference type="PROSITE" id="PS51030"/>
    </source>
</evidence>